<keyword evidence="3" id="KW-0067">ATP-binding</keyword>
<feature type="coiled-coil region" evidence="4">
    <location>
        <begin position="641"/>
        <end position="671"/>
    </location>
</feature>
<dbReference type="Pfam" id="PF00012">
    <property type="entry name" value="HSP70"/>
    <property type="match status" value="3"/>
</dbReference>
<dbReference type="Gene3D" id="2.60.34.10">
    <property type="entry name" value="Substrate Binding Domain Of DNAk, Chain A, domain 1"/>
    <property type="match status" value="1"/>
</dbReference>
<dbReference type="EMBL" id="NCKV01004463">
    <property type="protein sequence ID" value="RWS24742.1"/>
    <property type="molecule type" value="Genomic_DNA"/>
</dbReference>
<keyword evidence="2" id="KW-0547">Nucleotide-binding</keyword>
<sequence>CHDLYLNIHEFVERVFEDTDVNKNQVKEIILVGGSTRLKSLEKLLTGDGWVLNKRLNVDEAVARGAAIFANMIRLSRPIVIHEVTPFRYALTAFVDREKNTNKNVNNVTVIVDRNVALPKSGNCLLAMKYLNSKKPKNSITFGHPNKFNLKNEGSFSNGYEKHDSSFSFNINVVIDDRNKFLKYEELLKFQVTHSWKNIHYFLVDVNFEINCNGICKFEVTPKEYNDVVNSPICNSKHVTVQLNPGLSIDEIALMKSNFSKYEAEVECEKKRVLCKNILQSRLFKMKHCLKNAIKLMDKHYILVFNDKIQAISDWVDRNSKASNDELEEKIKDAENIKQQIEKCKAEYKKKVDQKIEELKNVLTKINNNMTLAKSTINSEELNVIENELNVIQNWFSDSQCTQTSVSDVDEKITYATNIIVKLNQLQLKEDQLRKDARIKLTKVIEKIEENPFPGFEHLQCYGQYCYKLNLKIREAKEIIKNTASTSTSICESKINLLRLIEESEHALTNEEHCRQESKVTVNEAVKQLEQLILSKGTKRLSPKFEQRVKDLIDNAAKWLDQHTSALSTEYAEYAKYLSQEYYAVQEEINQDNLRVWKRRELYDKVINFLKMLDGVNKNNLNDKQISLIKVSANGILDWHRDNVDAAIVQIEEKINEVKNLEQRRLIIINENDVKTFDTDKAFVGIDLGTSKCFLAVFRNSKWEIVNLESQQSRMPSYVAITGDKIIVGSEAKNNATQNIAKTIYNCKRLIGRSVTDSTYLKEKAYLTYVISELQPNKIKLFVENQKTKESYSPEQITAMLLMKIKNVAEEFLKQEINMVTISVPSMFNNAQRLATKNAALIAGFTNVSLLNDTLAVTLKYVWDKIDIVPRKICEQPSTVVQIEGEIILVVSIGAGFSSFSLIELKKNNVEVINHCGLDFGGNEFDRCLYDNVDMNLKHKFDKKEKYELLLKVENRKKELEKFGVVIDTPAVTLPDDSKEFICIKDYDSQCGHLYELVVQKLRELFVEVNRKRFQIKEVLLVGESSKLKRLKKFFNDNFAKVKEFDDKSIAVGCALHSAISQHEQFRIIRFSDVCSYKYATECKRNEAIVLDKRSKLPTNVYNSIKAYMDFAHEYPTFLLEYGDNYRSVIAETTIESVEPVRMNQTAFKLYLEVDSSGIISFLNENDKVKEEIHVKSSVRGTELGQLQEKAEKHRMSILKDVEIAKERELLSESIEFNQRSLDKF</sequence>
<feature type="coiled-coil region" evidence="4">
    <location>
        <begin position="317"/>
        <end position="376"/>
    </location>
</feature>
<feature type="non-terminal residue" evidence="5">
    <location>
        <position position="1225"/>
    </location>
</feature>
<dbReference type="Proteomes" id="UP000288716">
    <property type="component" value="Unassembled WGS sequence"/>
</dbReference>
<dbReference type="STRING" id="299467.A0A443SB45"/>
<dbReference type="InterPro" id="IPR013126">
    <property type="entry name" value="Hsp_70_fam"/>
</dbReference>
<reference evidence="5 6" key="1">
    <citation type="journal article" date="2018" name="Gigascience">
        <title>Genomes of trombidid mites reveal novel predicted allergens and laterally-transferred genes associated with secondary metabolism.</title>
        <authorList>
            <person name="Dong X."/>
            <person name="Chaisiri K."/>
            <person name="Xia D."/>
            <person name="Armstrong S.D."/>
            <person name="Fang Y."/>
            <person name="Donnelly M.J."/>
            <person name="Kadowaki T."/>
            <person name="McGarry J.W."/>
            <person name="Darby A.C."/>
            <person name="Makepeace B.L."/>
        </authorList>
    </citation>
    <scope>NUCLEOTIDE SEQUENCE [LARGE SCALE GENOMIC DNA]</scope>
    <source>
        <strain evidence="5">UoL-UT</strain>
    </source>
</reference>
<dbReference type="Gene3D" id="3.30.420.40">
    <property type="match status" value="3"/>
</dbReference>
<keyword evidence="4" id="KW-0175">Coiled coil</keyword>
<dbReference type="InterPro" id="IPR029047">
    <property type="entry name" value="HSP70_peptide-bd_sf"/>
</dbReference>
<evidence type="ECO:0000256" key="2">
    <source>
        <dbReference type="ARBA" id="ARBA00022741"/>
    </source>
</evidence>
<dbReference type="PANTHER" id="PTHR45639">
    <property type="entry name" value="HSC70CB, ISOFORM G-RELATED"/>
    <property type="match status" value="1"/>
</dbReference>
<dbReference type="Gene3D" id="3.30.30.30">
    <property type="match status" value="1"/>
</dbReference>
<accession>A0A443SB45</accession>
<protein>
    <submittedName>
        <fullName evidence="5">Uncharacterized protein</fullName>
    </submittedName>
</protein>
<dbReference type="GO" id="GO:0034663">
    <property type="term" value="C:endoplasmic reticulum chaperone complex"/>
    <property type="evidence" value="ECO:0007669"/>
    <property type="project" value="TreeGrafter"/>
</dbReference>
<evidence type="ECO:0000256" key="4">
    <source>
        <dbReference type="SAM" id="Coils"/>
    </source>
</evidence>
<gene>
    <name evidence="5" type="ORF">B4U80_07587</name>
</gene>
<organism evidence="5 6">
    <name type="scientific">Leptotrombidium deliense</name>
    <dbReference type="NCBI Taxonomy" id="299467"/>
    <lineage>
        <taxon>Eukaryota</taxon>
        <taxon>Metazoa</taxon>
        <taxon>Ecdysozoa</taxon>
        <taxon>Arthropoda</taxon>
        <taxon>Chelicerata</taxon>
        <taxon>Arachnida</taxon>
        <taxon>Acari</taxon>
        <taxon>Acariformes</taxon>
        <taxon>Trombidiformes</taxon>
        <taxon>Prostigmata</taxon>
        <taxon>Anystina</taxon>
        <taxon>Parasitengona</taxon>
        <taxon>Trombiculoidea</taxon>
        <taxon>Trombiculidae</taxon>
        <taxon>Leptotrombidium</taxon>
    </lineage>
</organism>
<evidence type="ECO:0000313" key="5">
    <source>
        <dbReference type="EMBL" id="RWS24742.1"/>
    </source>
</evidence>
<proteinExistence type="inferred from homology"/>
<comment type="caution">
    <text evidence="5">The sequence shown here is derived from an EMBL/GenBank/DDBJ whole genome shotgun (WGS) entry which is preliminary data.</text>
</comment>
<dbReference type="PRINTS" id="PR00301">
    <property type="entry name" value="HEATSHOCK70"/>
</dbReference>
<evidence type="ECO:0000256" key="3">
    <source>
        <dbReference type="ARBA" id="ARBA00022840"/>
    </source>
</evidence>
<name>A0A443SB45_9ACAR</name>
<dbReference type="GO" id="GO:0140662">
    <property type="term" value="F:ATP-dependent protein folding chaperone"/>
    <property type="evidence" value="ECO:0007669"/>
    <property type="project" value="InterPro"/>
</dbReference>
<dbReference type="GO" id="GO:0030968">
    <property type="term" value="P:endoplasmic reticulum unfolded protein response"/>
    <property type="evidence" value="ECO:0007669"/>
    <property type="project" value="TreeGrafter"/>
</dbReference>
<dbReference type="SUPFAM" id="SSF53067">
    <property type="entry name" value="Actin-like ATPase domain"/>
    <property type="match status" value="3"/>
</dbReference>
<keyword evidence="6" id="KW-1185">Reference proteome</keyword>
<comment type="similarity">
    <text evidence="1">Belongs to the heat shock protein 70 family.</text>
</comment>
<evidence type="ECO:0000256" key="1">
    <source>
        <dbReference type="ARBA" id="ARBA00007381"/>
    </source>
</evidence>
<dbReference type="VEuPathDB" id="VectorBase:LDEU007298"/>
<dbReference type="PROSITE" id="PS00297">
    <property type="entry name" value="HSP70_1"/>
    <property type="match status" value="1"/>
</dbReference>
<feature type="non-terminal residue" evidence="5">
    <location>
        <position position="1"/>
    </location>
</feature>
<evidence type="ECO:0000313" key="6">
    <source>
        <dbReference type="Proteomes" id="UP000288716"/>
    </source>
</evidence>
<dbReference type="GO" id="GO:0005524">
    <property type="term" value="F:ATP binding"/>
    <property type="evidence" value="ECO:0007669"/>
    <property type="project" value="UniProtKB-KW"/>
</dbReference>
<dbReference type="Gene3D" id="3.90.640.10">
    <property type="entry name" value="Actin, Chain A, domain 4"/>
    <property type="match status" value="1"/>
</dbReference>
<dbReference type="OrthoDB" id="434160at2759"/>
<dbReference type="InterPro" id="IPR018181">
    <property type="entry name" value="Heat_shock_70_CS"/>
</dbReference>
<dbReference type="AlphaFoldDB" id="A0A443SB45"/>
<dbReference type="InterPro" id="IPR043129">
    <property type="entry name" value="ATPase_NBD"/>
</dbReference>
<dbReference type="PANTHER" id="PTHR45639:SF34">
    <property type="entry name" value="CHAPERONE PROTEIN DNAK"/>
    <property type="match status" value="1"/>
</dbReference>